<feature type="transmembrane region" description="Helical" evidence="5">
    <location>
        <begin position="35"/>
        <end position="56"/>
    </location>
</feature>
<feature type="transmembrane region" description="Helical" evidence="5">
    <location>
        <begin position="91"/>
        <end position="111"/>
    </location>
</feature>
<feature type="transmembrane region" description="Helical" evidence="5">
    <location>
        <begin position="62"/>
        <end position="79"/>
    </location>
</feature>
<evidence type="ECO:0000256" key="5">
    <source>
        <dbReference type="SAM" id="Phobius"/>
    </source>
</evidence>
<dbReference type="RefSeq" id="WP_058003666.1">
    <property type="nucleotide sequence ID" value="NZ_CP065424.1"/>
</dbReference>
<evidence type="ECO:0000256" key="3">
    <source>
        <dbReference type="ARBA" id="ARBA00022989"/>
    </source>
</evidence>
<feature type="transmembrane region" description="Helical" evidence="5">
    <location>
        <begin position="146"/>
        <end position="170"/>
    </location>
</feature>
<keyword evidence="3 5" id="KW-1133">Transmembrane helix</keyword>
<proteinExistence type="predicted"/>
<reference evidence="6 7" key="1">
    <citation type="submission" date="2017-01" db="EMBL/GenBank/DDBJ databases">
        <title>Draft genome sequence of Bacillus oleronius.</title>
        <authorList>
            <person name="Allam M."/>
        </authorList>
    </citation>
    <scope>NUCLEOTIDE SEQUENCE [LARGE SCALE GENOMIC DNA]</scope>
    <source>
        <strain evidence="6 7">DSM 9356</strain>
    </source>
</reference>
<feature type="transmembrane region" description="Helical" evidence="5">
    <location>
        <begin position="6"/>
        <end position="23"/>
    </location>
</feature>
<sequence length="228" mass="24393">MSSIITVYSLMITIFIYLFTIAISKKYPSPFTTPVFLSTVLIIGVLYLSHITYSQYSIAKEIITELLGPATVALAVPLYKNRRIFFQHLKPALLGIILGTSLTIASAEIIGKMMHFSNEFLISLSVKSITIPVASEVSNIIGGNEYLVAAFVMITGMFGAMFGPLILNLCKINHPLSRGLAIGTISHGIGTAEAVKEGEIQGAVSGVAMGVAAIFTSICIPNILPLIL</sequence>
<evidence type="ECO:0000313" key="6">
    <source>
        <dbReference type="EMBL" id="OOP67001.1"/>
    </source>
</evidence>
<gene>
    <name evidence="6" type="ORF">BWZ43_18010</name>
</gene>
<dbReference type="GO" id="GO:0016020">
    <property type="term" value="C:membrane"/>
    <property type="evidence" value="ECO:0007669"/>
    <property type="project" value="UniProtKB-SubCell"/>
</dbReference>
<dbReference type="PANTHER" id="PTHR30249:SF0">
    <property type="entry name" value="PLASTIDAL GLYCOLATE_GLYCERATE TRANSLOCATOR 1, CHLOROPLASTIC"/>
    <property type="match status" value="1"/>
</dbReference>
<protein>
    <recommendedName>
        <fullName evidence="8">LrgB family protein</fullName>
    </recommendedName>
</protein>
<keyword evidence="4 5" id="KW-0472">Membrane</keyword>
<name>A0A8E2I5B7_9BACI</name>
<dbReference type="EMBL" id="MTLA01000242">
    <property type="protein sequence ID" value="OOP67001.1"/>
    <property type="molecule type" value="Genomic_DNA"/>
</dbReference>
<keyword evidence="2 5" id="KW-0812">Transmembrane</keyword>
<keyword evidence="7" id="KW-1185">Reference proteome</keyword>
<dbReference type="AlphaFoldDB" id="A0A8E2I5B7"/>
<dbReference type="PANTHER" id="PTHR30249">
    <property type="entry name" value="PUTATIVE SEROTONIN TRANSPORTER"/>
    <property type="match status" value="1"/>
</dbReference>
<evidence type="ECO:0000256" key="2">
    <source>
        <dbReference type="ARBA" id="ARBA00022692"/>
    </source>
</evidence>
<organism evidence="6 7">
    <name type="scientific">Heyndrickxia oleronia</name>
    <dbReference type="NCBI Taxonomy" id="38875"/>
    <lineage>
        <taxon>Bacteria</taxon>
        <taxon>Bacillati</taxon>
        <taxon>Bacillota</taxon>
        <taxon>Bacilli</taxon>
        <taxon>Bacillales</taxon>
        <taxon>Bacillaceae</taxon>
        <taxon>Heyndrickxia</taxon>
    </lineage>
</organism>
<evidence type="ECO:0008006" key="8">
    <source>
        <dbReference type="Google" id="ProtNLM"/>
    </source>
</evidence>
<accession>A0A8E2I5B7</accession>
<evidence type="ECO:0000256" key="1">
    <source>
        <dbReference type="ARBA" id="ARBA00004141"/>
    </source>
</evidence>
<dbReference type="InterPro" id="IPR007300">
    <property type="entry name" value="CidB/LrgB"/>
</dbReference>
<evidence type="ECO:0000313" key="7">
    <source>
        <dbReference type="Proteomes" id="UP000189761"/>
    </source>
</evidence>
<comment type="subcellular location">
    <subcellularLocation>
        <location evidence="1">Membrane</location>
        <topology evidence="1">Multi-pass membrane protein</topology>
    </subcellularLocation>
</comment>
<comment type="caution">
    <text evidence="6">The sequence shown here is derived from an EMBL/GenBank/DDBJ whole genome shotgun (WGS) entry which is preliminary data.</text>
</comment>
<dbReference type="Pfam" id="PF04172">
    <property type="entry name" value="LrgB"/>
    <property type="match status" value="1"/>
</dbReference>
<evidence type="ECO:0000256" key="4">
    <source>
        <dbReference type="ARBA" id="ARBA00023136"/>
    </source>
</evidence>
<dbReference type="Proteomes" id="UP000189761">
    <property type="component" value="Unassembled WGS sequence"/>
</dbReference>